<dbReference type="InterPro" id="IPR006683">
    <property type="entry name" value="Thioestr_dom"/>
</dbReference>
<evidence type="ECO:0000256" key="2">
    <source>
        <dbReference type="ARBA" id="ARBA00022801"/>
    </source>
</evidence>
<dbReference type="PROSITE" id="PS01328">
    <property type="entry name" value="4HBCOA_THIOESTERASE"/>
    <property type="match status" value="1"/>
</dbReference>
<dbReference type="CDD" id="cd00586">
    <property type="entry name" value="4HBT"/>
    <property type="match status" value="1"/>
</dbReference>
<proteinExistence type="inferred from homology"/>
<dbReference type="GO" id="GO:0047617">
    <property type="term" value="F:fatty acyl-CoA hydrolase activity"/>
    <property type="evidence" value="ECO:0007669"/>
    <property type="project" value="TreeGrafter"/>
</dbReference>
<keyword evidence="5" id="KW-1185">Reference proteome</keyword>
<dbReference type="PIRSF" id="PIRSF003230">
    <property type="entry name" value="YbgC"/>
    <property type="match status" value="1"/>
</dbReference>
<dbReference type="InterPro" id="IPR006684">
    <property type="entry name" value="YbgC/YbaW"/>
</dbReference>
<dbReference type="InterPro" id="IPR050563">
    <property type="entry name" value="4-hydroxybenzoyl-CoA_TE"/>
</dbReference>
<dbReference type="AlphaFoldDB" id="A0A7X0RNZ7"/>
<protein>
    <submittedName>
        <fullName evidence="4">Acyl-CoA thioesterase</fullName>
    </submittedName>
</protein>
<dbReference type="EMBL" id="JACJVP010000014">
    <property type="protein sequence ID" value="MBB6671043.1"/>
    <property type="molecule type" value="Genomic_DNA"/>
</dbReference>
<dbReference type="RefSeq" id="WP_185142528.1">
    <property type="nucleotide sequence ID" value="NZ_JACJVP010000014.1"/>
</dbReference>
<accession>A0A7X0RNZ7</accession>
<dbReference type="InterPro" id="IPR029069">
    <property type="entry name" value="HotDog_dom_sf"/>
</dbReference>
<evidence type="ECO:0000313" key="4">
    <source>
        <dbReference type="EMBL" id="MBB6671043.1"/>
    </source>
</evidence>
<evidence type="ECO:0000256" key="1">
    <source>
        <dbReference type="ARBA" id="ARBA00005953"/>
    </source>
</evidence>
<keyword evidence="2" id="KW-0378">Hydrolase</keyword>
<dbReference type="Gene3D" id="3.10.129.10">
    <property type="entry name" value="Hotdog Thioesterase"/>
    <property type="match status" value="1"/>
</dbReference>
<gene>
    <name evidence="4" type="ORF">H7C19_10115</name>
</gene>
<sequence length="160" mass="18595">MSSAWHLHPLRVRYQETDKMGVVYHANYVNWFEIGRTEWVRQAGYTYREIETRGLLLPVVNLEASFEQPALYDDWVTICTRVTEMTPLRVRFESRVVRGDRTQERDAPLTGDEPPGETLVKGGTRHVWVNAAWKPVRLDREAPDVWQAMRQLTEGRTGPA</sequence>
<dbReference type="SUPFAM" id="SSF54637">
    <property type="entry name" value="Thioesterase/thiol ester dehydrase-isomerase"/>
    <property type="match status" value="1"/>
</dbReference>
<name>A0A7X0RNZ7_9BACL</name>
<reference evidence="4 5" key="1">
    <citation type="submission" date="2020-08" db="EMBL/GenBank/DDBJ databases">
        <title>Cohnella phylogeny.</title>
        <authorList>
            <person name="Dunlap C."/>
        </authorList>
    </citation>
    <scope>NUCLEOTIDE SEQUENCE [LARGE SCALE GENOMIC DNA]</scope>
    <source>
        <strain evidence="4 5">DSM 28246</strain>
    </source>
</reference>
<dbReference type="PANTHER" id="PTHR31793">
    <property type="entry name" value="4-HYDROXYBENZOYL-COA THIOESTERASE FAMILY MEMBER"/>
    <property type="match status" value="1"/>
</dbReference>
<dbReference type="InterPro" id="IPR008272">
    <property type="entry name" value="HB-CoA_thioesterase_AS"/>
</dbReference>
<organism evidence="4 5">
    <name type="scientific">Cohnella nanjingensis</name>
    <dbReference type="NCBI Taxonomy" id="1387779"/>
    <lineage>
        <taxon>Bacteria</taxon>
        <taxon>Bacillati</taxon>
        <taxon>Bacillota</taxon>
        <taxon>Bacilli</taxon>
        <taxon>Bacillales</taxon>
        <taxon>Paenibacillaceae</taxon>
        <taxon>Cohnella</taxon>
    </lineage>
</organism>
<comment type="caution">
    <text evidence="4">The sequence shown here is derived from an EMBL/GenBank/DDBJ whole genome shotgun (WGS) entry which is preliminary data.</text>
</comment>
<feature type="domain" description="Thioesterase" evidence="3">
    <location>
        <begin position="20"/>
        <end position="102"/>
    </location>
</feature>
<evidence type="ECO:0000259" key="3">
    <source>
        <dbReference type="Pfam" id="PF03061"/>
    </source>
</evidence>
<comment type="similarity">
    <text evidence="1">Belongs to the 4-hydroxybenzoyl-CoA thioesterase family.</text>
</comment>
<dbReference type="PANTHER" id="PTHR31793:SF27">
    <property type="entry name" value="NOVEL THIOESTERASE SUPERFAMILY DOMAIN AND SAPOSIN A-TYPE DOMAIN CONTAINING PROTEIN (0610012H03RIK)"/>
    <property type="match status" value="1"/>
</dbReference>
<dbReference type="NCBIfam" id="TIGR00051">
    <property type="entry name" value="YbgC/FadM family acyl-CoA thioesterase"/>
    <property type="match status" value="1"/>
</dbReference>
<dbReference type="Pfam" id="PF03061">
    <property type="entry name" value="4HBT"/>
    <property type="match status" value="1"/>
</dbReference>
<dbReference type="Proteomes" id="UP000547209">
    <property type="component" value="Unassembled WGS sequence"/>
</dbReference>
<evidence type="ECO:0000313" key="5">
    <source>
        <dbReference type="Proteomes" id="UP000547209"/>
    </source>
</evidence>